<protein>
    <submittedName>
        <fullName evidence="2">HEAT repeat domain-containing protein</fullName>
    </submittedName>
</protein>
<dbReference type="SUPFAM" id="SSF48371">
    <property type="entry name" value="ARM repeat"/>
    <property type="match status" value="1"/>
</dbReference>
<keyword evidence="1" id="KW-1133">Transmembrane helix</keyword>
<organism evidence="2 3">
    <name type="scientific">Saliphagus infecundisoli</name>
    <dbReference type="NCBI Taxonomy" id="1849069"/>
    <lineage>
        <taxon>Archaea</taxon>
        <taxon>Methanobacteriati</taxon>
        <taxon>Methanobacteriota</taxon>
        <taxon>Stenosarchaea group</taxon>
        <taxon>Halobacteria</taxon>
        <taxon>Halobacteriales</taxon>
        <taxon>Natrialbaceae</taxon>
        <taxon>Saliphagus</taxon>
    </lineage>
</organism>
<evidence type="ECO:0000313" key="3">
    <source>
        <dbReference type="Proteomes" id="UP001595925"/>
    </source>
</evidence>
<dbReference type="InterPro" id="IPR011989">
    <property type="entry name" value="ARM-like"/>
</dbReference>
<keyword evidence="1" id="KW-0812">Transmembrane</keyword>
<dbReference type="Proteomes" id="UP001595925">
    <property type="component" value="Unassembled WGS sequence"/>
</dbReference>
<reference evidence="2 3" key="1">
    <citation type="journal article" date="2019" name="Int. J. Syst. Evol. Microbiol.">
        <title>The Global Catalogue of Microorganisms (GCM) 10K type strain sequencing project: providing services to taxonomists for standard genome sequencing and annotation.</title>
        <authorList>
            <consortium name="The Broad Institute Genomics Platform"/>
            <consortium name="The Broad Institute Genome Sequencing Center for Infectious Disease"/>
            <person name="Wu L."/>
            <person name="Ma J."/>
        </authorList>
    </citation>
    <scope>NUCLEOTIDE SEQUENCE [LARGE SCALE GENOMIC DNA]</scope>
    <source>
        <strain evidence="2 3">CGMCC 1.15824</strain>
    </source>
</reference>
<name>A0ABD5QJS6_9EURY</name>
<evidence type="ECO:0000256" key="1">
    <source>
        <dbReference type="SAM" id="Phobius"/>
    </source>
</evidence>
<dbReference type="Pfam" id="PF13646">
    <property type="entry name" value="HEAT_2"/>
    <property type="match status" value="1"/>
</dbReference>
<proteinExistence type="predicted"/>
<accession>A0ABD5QJS6</accession>
<dbReference type="AlphaFoldDB" id="A0ABD5QJS6"/>
<evidence type="ECO:0000313" key="2">
    <source>
        <dbReference type="EMBL" id="MFC4989897.1"/>
    </source>
</evidence>
<keyword evidence="3" id="KW-1185">Reference proteome</keyword>
<dbReference type="Gene3D" id="1.25.10.10">
    <property type="entry name" value="Leucine-rich Repeat Variant"/>
    <property type="match status" value="1"/>
</dbReference>
<gene>
    <name evidence="2" type="ORF">ACFPFO_19445</name>
</gene>
<dbReference type="InterPro" id="IPR016024">
    <property type="entry name" value="ARM-type_fold"/>
</dbReference>
<comment type="caution">
    <text evidence="2">The sequence shown here is derived from an EMBL/GenBank/DDBJ whole genome shotgun (WGS) entry which is preliminary data.</text>
</comment>
<keyword evidence="1" id="KW-0472">Membrane</keyword>
<sequence>MNALGSAFVAIVAATAVVGALALVVSILLARFDRRRERARPRLVEELFARLDRPDPNWSGWVGELSLTERFVLRRLLARYLRQLRGRERDRLVDLAEALGVGDRAVDLLASRTVTSRLRGLIWLTLLERDVPTERLRERCTDHPATRAGAARLLSVAGGPDAARDGTSLLLWSGEERLSVFGLDTLYRLNRRDATPLLAHADAEATWWSEGLVVQTLTVLAHCQATERTDRFAWLPALLDHDSPQVRATALSAFARQGWRRELRERVDAERALADPEPAVRTAAYELFGKWGDGESVDWLRYGVYNDPDDRARLAAARTLRRVGGLESVTDGTGQPDEAVARTVAWAGAERRTPRRVATGWT</sequence>
<dbReference type="EMBL" id="JBHSJG010000055">
    <property type="protein sequence ID" value="MFC4989897.1"/>
    <property type="molecule type" value="Genomic_DNA"/>
</dbReference>
<dbReference type="RefSeq" id="WP_224828657.1">
    <property type="nucleotide sequence ID" value="NZ_JAIVEF010000008.1"/>
</dbReference>
<feature type="transmembrane region" description="Helical" evidence="1">
    <location>
        <begin position="6"/>
        <end position="30"/>
    </location>
</feature>